<dbReference type="Pfam" id="PF02581">
    <property type="entry name" value="TMP-TENI"/>
    <property type="match status" value="1"/>
</dbReference>
<evidence type="ECO:0000256" key="10">
    <source>
        <dbReference type="HAMAP-Rule" id="MF_00097"/>
    </source>
</evidence>
<feature type="binding site" evidence="10">
    <location>
        <begin position="202"/>
        <end position="203"/>
    </location>
    <ligand>
        <name>2-[(2R,5Z)-2-carboxy-4-methylthiazol-5(2H)-ylidene]ethyl phosphate</name>
        <dbReference type="ChEBI" id="CHEBI:62899"/>
    </ligand>
</feature>
<feature type="binding site" evidence="10">
    <location>
        <begin position="151"/>
        <end position="153"/>
    </location>
    <ligand>
        <name>2-[(2R,5Z)-2-carboxy-4-methylthiazol-5(2H)-ylidene]ethyl phosphate</name>
        <dbReference type="ChEBI" id="CHEBI:62899"/>
    </ligand>
</feature>
<dbReference type="EMBL" id="SZZH01000003">
    <property type="protein sequence ID" value="TKV58762.1"/>
    <property type="molecule type" value="Genomic_DNA"/>
</dbReference>
<dbReference type="UniPathway" id="UPA00060">
    <property type="reaction ID" value="UER00141"/>
</dbReference>
<evidence type="ECO:0000256" key="8">
    <source>
        <dbReference type="ARBA" id="ARBA00047851"/>
    </source>
</evidence>
<reference evidence="14 15" key="1">
    <citation type="submission" date="2019-05" db="EMBL/GenBank/DDBJ databases">
        <title>Nakamurella sp. N5BH11, whole genome shotgun sequence.</title>
        <authorList>
            <person name="Tuo L."/>
        </authorList>
    </citation>
    <scope>NUCLEOTIDE SEQUENCE [LARGE SCALE GENOMIC DNA]</scope>
    <source>
        <strain evidence="14 15">N5BH11</strain>
    </source>
</reference>
<comment type="catalytic activity">
    <reaction evidence="9 10 11">
        <text>2-[(2R,5Z)-2-carboxy-4-methylthiazol-5(2H)-ylidene]ethyl phosphate + 4-amino-2-methyl-5-(diphosphooxymethyl)pyrimidine + 2 H(+) = thiamine phosphate + CO2 + diphosphate</text>
        <dbReference type="Rhea" id="RHEA:47844"/>
        <dbReference type="ChEBI" id="CHEBI:15378"/>
        <dbReference type="ChEBI" id="CHEBI:16526"/>
        <dbReference type="ChEBI" id="CHEBI:33019"/>
        <dbReference type="ChEBI" id="CHEBI:37575"/>
        <dbReference type="ChEBI" id="CHEBI:57841"/>
        <dbReference type="ChEBI" id="CHEBI:62899"/>
        <dbReference type="EC" id="2.5.1.3"/>
    </reaction>
</comment>
<proteinExistence type="inferred from homology"/>
<evidence type="ECO:0000256" key="1">
    <source>
        <dbReference type="ARBA" id="ARBA00003814"/>
    </source>
</evidence>
<dbReference type="InterPro" id="IPR022998">
    <property type="entry name" value="ThiamineP_synth_TenI"/>
</dbReference>
<dbReference type="GO" id="GO:0005737">
    <property type="term" value="C:cytoplasm"/>
    <property type="evidence" value="ECO:0007669"/>
    <property type="project" value="TreeGrafter"/>
</dbReference>
<dbReference type="Proteomes" id="UP000306985">
    <property type="component" value="Unassembled WGS sequence"/>
</dbReference>
<dbReference type="AlphaFoldDB" id="A0A4U6QFE4"/>
<evidence type="ECO:0000256" key="2">
    <source>
        <dbReference type="ARBA" id="ARBA00005165"/>
    </source>
</evidence>
<dbReference type="GO" id="GO:0009229">
    <property type="term" value="P:thiamine diphosphate biosynthetic process"/>
    <property type="evidence" value="ECO:0007669"/>
    <property type="project" value="UniProtKB-UniRule"/>
</dbReference>
<accession>A0A4U6QFE4</accession>
<keyword evidence="6 10" id="KW-0784">Thiamine biosynthesis</keyword>
<comment type="catalytic activity">
    <reaction evidence="7 10 11">
        <text>4-methyl-5-(2-phosphooxyethyl)-thiazole + 4-amino-2-methyl-5-(diphosphooxymethyl)pyrimidine + H(+) = thiamine phosphate + diphosphate</text>
        <dbReference type="Rhea" id="RHEA:22328"/>
        <dbReference type="ChEBI" id="CHEBI:15378"/>
        <dbReference type="ChEBI" id="CHEBI:33019"/>
        <dbReference type="ChEBI" id="CHEBI:37575"/>
        <dbReference type="ChEBI" id="CHEBI:57841"/>
        <dbReference type="ChEBI" id="CHEBI:58296"/>
        <dbReference type="EC" id="2.5.1.3"/>
    </reaction>
</comment>
<dbReference type="InterPro" id="IPR013785">
    <property type="entry name" value="Aldolase_TIM"/>
</dbReference>
<dbReference type="InterPro" id="IPR034291">
    <property type="entry name" value="TMP_synthase"/>
</dbReference>
<dbReference type="GO" id="GO:0000287">
    <property type="term" value="F:magnesium ion binding"/>
    <property type="evidence" value="ECO:0007669"/>
    <property type="project" value="UniProtKB-UniRule"/>
</dbReference>
<dbReference type="GO" id="GO:0009228">
    <property type="term" value="P:thiamine biosynthetic process"/>
    <property type="evidence" value="ECO:0007669"/>
    <property type="project" value="UniProtKB-KW"/>
</dbReference>
<keyword evidence="4 10" id="KW-0479">Metal-binding</keyword>
<dbReference type="PANTHER" id="PTHR20857:SF15">
    <property type="entry name" value="THIAMINE-PHOSPHATE SYNTHASE"/>
    <property type="match status" value="1"/>
</dbReference>
<dbReference type="CDD" id="cd00564">
    <property type="entry name" value="TMP_TenI"/>
    <property type="match status" value="1"/>
</dbReference>
<evidence type="ECO:0000256" key="3">
    <source>
        <dbReference type="ARBA" id="ARBA00022679"/>
    </source>
</evidence>
<comment type="function">
    <text evidence="1 10">Condenses 4-methyl-5-(beta-hydroxyethyl)thiazole monophosphate (THZ-P) and 2-methyl-4-amino-5-hydroxymethyl pyrimidine pyrophosphate (HMP-PP) to form thiamine monophosphate (TMP).</text>
</comment>
<evidence type="ECO:0000256" key="6">
    <source>
        <dbReference type="ARBA" id="ARBA00022977"/>
    </source>
</evidence>
<feature type="domain" description="Thiamine phosphate synthase/TenI" evidence="13">
    <location>
        <begin position="20"/>
        <end position="205"/>
    </location>
</feature>
<comment type="caution">
    <text evidence="10">Lacks conserved residue(s) required for the propagation of feature annotation.</text>
</comment>
<evidence type="ECO:0000313" key="14">
    <source>
        <dbReference type="EMBL" id="TKV58762.1"/>
    </source>
</evidence>
<dbReference type="RefSeq" id="WP_137450421.1">
    <property type="nucleotide sequence ID" value="NZ_SZZH01000003.1"/>
</dbReference>
<evidence type="ECO:0000313" key="15">
    <source>
        <dbReference type="Proteomes" id="UP000306985"/>
    </source>
</evidence>
<dbReference type="OrthoDB" id="3243336at2"/>
<feature type="binding site" evidence="10">
    <location>
        <position position="122"/>
    </location>
    <ligand>
        <name>4-amino-2-methyl-5-(diphosphooxymethyl)pyrimidine</name>
        <dbReference type="ChEBI" id="CHEBI:57841"/>
    </ligand>
</feature>
<organism evidence="14 15">
    <name type="scientific">Nakamurella flava</name>
    <dbReference type="NCBI Taxonomy" id="2576308"/>
    <lineage>
        <taxon>Bacteria</taxon>
        <taxon>Bacillati</taxon>
        <taxon>Actinomycetota</taxon>
        <taxon>Actinomycetes</taxon>
        <taxon>Nakamurellales</taxon>
        <taxon>Nakamurellaceae</taxon>
        <taxon>Nakamurella</taxon>
    </lineage>
</organism>
<comment type="cofactor">
    <cofactor evidence="10">
        <name>Mg(2+)</name>
        <dbReference type="ChEBI" id="CHEBI:18420"/>
    </cofactor>
    <text evidence="10">Binds 1 Mg(2+) ion per subunit.</text>
</comment>
<dbReference type="SUPFAM" id="SSF51391">
    <property type="entry name" value="Thiamin phosphate synthase"/>
    <property type="match status" value="1"/>
</dbReference>
<evidence type="ECO:0000259" key="13">
    <source>
        <dbReference type="Pfam" id="PF02581"/>
    </source>
</evidence>
<keyword evidence="15" id="KW-1185">Reference proteome</keyword>
<comment type="catalytic activity">
    <reaction evidence="8 10 11">
        <text>2-(2-carboxy-4-methylthiazol-5-yl)ethyl phosphate + 4-amino-2-methyl-5-(diphosphooxymethyl)pyrimidine + 2 H(+) = thiamine phosphate + CO2 + diphosphate</text>
        <dbReference type="Rhea" id="RHEA:47848"/>
        <dbReference type="ChEBI" id="CHEBI:15378"/>
        <dbReference type="ChEBI" id="CHEBI:16526"/>
        <dbReference type="ChEBI" id="CHEBI:33019"/>
        <dbReference type="ChEBI" id="CHEBI:37575"/>
        <dbReference type="ChEBI" id="CHEBI:57841"/>
        <dbReference type="ChEBI" id="CHEBI:62890"/>
        <dbReference type="EC" id="2.5.1.3"/>
    </reaction>
</comment>
<sequence>MTALSVDIDGRISAATGSGIYLVTDTGLCGDREGVAATAAAAAAGGVRTVQLRDPSATTRELVALGRALRAALDPFGVPLVVNDRADVAIVVGAAGVHVGQRDLDPRDARALLGPQAHVGLSISNERELADALALPAGTVDLLGVGPIRDTPSKTDAAPAMGWAGLAAVCAASPVPAVAIGGIGVADLATVARSGAVGAAVISAICGREDPDSAARELVSSWELAAAAARDGGGRGA</sequence>
<evidence type="ECO:0000256" key="5">
    <source>
        <dbReference type="ARBA" id="ARBA00022842"/>
    </source>
</evidence>
<feature type="binding site" evidence="10">
    <location>
        <position position="84"/>
    </location>
    <ligand>
        <name>Mg(2+)</name>
        <dbReference type="ChEBI" id="CHEBI:18420"/>
    </ligand>
</feature>
<gene>
    <name evidence="10 14" type="primary">thiE</name>
    <name evidence="14" type="ORF">FDO65_14705</name>
</gene>
<dbReference type="HAMAP" id="MF_00097">
    <property type="entry name" value="TMP_synthase"/>
    <property type="match status" value="1"/>
</dbReference>
<evidence type="ECO:0000256" key="4">
    <source>
        <dbReference type="ARBA" id="ARBA00022723"/>
    </source>
</evidence>
<keyword evidence="5 10" id="KW-0460">Magnesium</keyword>
<dbReference type="Gene3D" id="3.20.20.70">
    <property type="entry name" value="Aldolase class I"/>
    <property type="match status" value="1"/>
</dbReference>
<comment type="pathway">
    <text evidence="2 10 12">Cofactor biosynthesis; thiamine diphosphate biosynthesis; thiamine phosphate from 4-amino-2-methyl-5-diphosphomethylpyrimidine and 4-methyl-5-(2-phosphoethyl)-thiazole: step 1/1.</text>
</comment>
<dbReference type="NCBIfam" id="TIGR00693">
    <property type="entry name" value="thiE"/>
    <property type="match status" value="1"/>
</dbReference>
<evidence type="ECO:0000256" key="12">
    <source>
        <dbReference type="RuleBase" id="RU004253"/>
    </source>
</evidence>
<feature type="binding site" evidence="10">
    <location>
        <position position="154"/>
    </location>
    <ligand>
        <name>4-amino-2-methyl-5-(diphosphooxymethyl)pyrimidine</name>
        <dbReference type="ChEBI" id="CHEBI:57841"/>
    </ligand>
</feature>
<keyword evidence="3 10" id="KW-0808">Transferase</keyword>
<dbReference type="InterPro" id="IPR036206">
    <property type="entry name" value="ThiamineP_synth_sf"/>
</dbReference>
<dbReference type="EC" id="2.5.1.3" evidence="10"/>
<feature type="binding site" evidence="10">
    <location>
        <position position="83"/>
    </location>
    <ligand>
        <name>4-amino-2-methyl-5-(diphosphooxymethyl)pyrimidine</name>
        <dbReference type="ChEBI" id="CHEBI:57841"/>
    </ligand>
</feature>
<dbReference type="GO" id="GO:0004789">
    <property type="term" value="F:thiamine-phosphate diphosphorylase activity"/>
    <property type="evidence" value="ECO:0007669"/>
    <property type="project" value="UniProtKB-UniRule"/>
</dbReference>
<comment type="similarity">
    <text evidence="10 11">Belongs to the thiamine-phosphate synthase family.</text>
</comment>
<feature type="binding site" evidence="10">
    <location>
        <position position="103"/>
    </location>
    <ligand>
        <name>Mg(2+)</name>
        <dbReference type="ChEBI" id="CHEBI:18420"/>
    </ligand>
</feature>
<evidence type="ECO:0000256" key="11">
    <source>
        <dbReference type="RuleBase" id="RU003826"/>
    </source>
</evidence>
<name>A0A4U6QFE4_9ACTN</name>
<dbReference type="PANTHER" id="PTHR20857">
    <property type="entry name" value="THIAMINE-PHOSPHATE PYROPHOSPHORYLASE"/>
    <property type="match status" value="1"/>
</dbReference>
<feature type="binding site" evidence="10">
    <location>
        <position position="182"/>
    </location>
    <ligand>
        <name>2-[(2R,5Z)-2-carboxy-4-methylthiazol-5(2H)-ylidene]ethyl phosphate</name>
        <dbReference type="ChEBI" id="CHEBI:62899"/>
    </ligand>
</feature>
<comment type="caution">
    <text evidence="14">The sequence shown here is derived from an EMBL/GenBank/DDBJ whole genome shotgun (WGS) entry which is preliminary data.</text>
</comment>
<evidence type="ECO:0000256" key="7">
    <source>
        <dbReference type="ARBA" id="ARBA00047334"/>
    </source>
</evidence>
<evidence type="ECO:0000256" key="9">
    <source>
        <dbReference type="ARBA" id="ARBA00047883"/>
    </source>
</evidence>
<protein>
    <recommendedName>
        <fullName evidence="10">Thiamine-phosphate synthase</fullName>
        <shortName evidence="10">TP synthase</shortName>
        <shortName evidence="10">TPS</shortName>
        <ecNumber evidence="10">2.5.1.3</ecNumber>
    </recommendedName>
    <alternativeName>
        <fullName evidence="10">Thiamine-phosphate pyrophosphorylase</fullName>
        <shortName evidence="10">TMP pyrophosphorylase</shortName>
        <shortName evidence="10">TMP-PPase</shortName>
    </alternativeName>
</protein>